<dbReference type="CDD" id="cd06974">
    <property type="entry name" value="TerD_like"/>
    <property type="match status" value="1"/>
</dbReference>
<evidence type="ECO:0000313" key="4">
    <source>
        <dbReference type="EMBL" id="SHK28548.1"/>
    </source>
</evidence>
<dbReference type="InterPro" id="IPR051324">
    <property type="entry name" value="Stress/Tellurium_Resist"/>
</dbReference>
<dbReference type="Gene3D" id="2.60.60.30">
    <property type="entry name" value="sav2460 like domains"/>
    <property type="match status" value="1"/>
</dbReference>
<organism evidence="4 5">
    <name type="scientific">Pseudonocardia thermophila</name>
    <dbReference type="NCBI Taxonomy" id="1848"/>
    <lineage>
        <taxon>Bacteria</taxon>
        <taxon>Bacillati</taxon>
        <taxon>Actinomycetota</taxon>
        <taxon>Actinomycetes</taxon>
        <taxon>Pseudonocardiales</taxon>
        <taxon>Pseudonocardiaceae</taxon>
        <taxon>Pseudonocardia</taxon>
    </lineage>
</organism>
<dbReference type="SUPFAM" id="SSF53300">
    <property type="entry name" value="vWA-like"/>
    <property type="match status" value="1"/>
</dbReference>
<dbReference type="AlphaFoldDB" id="A0A1M6R896"/>
<reference evidence="4 5" key="1">
    <citation type="submission" date="2016-11" db="EMBL/GenBank/DDBJ databases">
        <authorList>
            <person name="Jaros S."/>
            <person name="Januszkiewicz K."/>
            <person name="Wedrychowicz H."/>
        </authorList>
    </citation>
    <scope>NUCLEOTIDE SEQUENCE [LARGE SCALE GENOMIC DNA]</scope>
    <source>
        <strain evidence="4 5">DSM 43832</strain>
    </source>
</reference>
<accession>A0A1M6R896</accession>
<evidence type="ECO:0000259" key="3">
    <source>
        <dbReference type="Pfam" id="PF10138"/>
    </source>
</evidence>
<dbReference type="PANTHER" id="PTHR32097">
    <property type="entry name" value="CAMP-BINDING PROTEIN 1-RELATED"/>
    <property type="match status" value="1"/>
</dbReference>
<evidence type="ECO:0000313" key="5">
    <source>
        <dbReference type="Proteomes" id="UP000184363"/>
    </source>
</evidence>
<dbReference type="Pfam" id="PF02342">
    <property type="entry name" value="TerD"/>
    <property type="match status" value="1"/>
</dbReference>
<dbReference type="PANTHER" id="PTHR32097:SF4">
    <property type="entry name" value="GENERAL STRESS PROTEIN 16U"/>
    <property type="match status" value="1"/>
</dbReference>
<evidence type="ECO:0000256" key="1">
    <source>
        <dbReference type="ARBA" id="ARBA00008775"/>
    </source>
</evidence>
<comment type="similarity">
    <text evidence="1">Belongs to the CAPAB/TerDEXZ family.</text>
</comment>
<dbReference type="InterPro" id="IPR019303">
    <property type="entry name" value="vWA_TerF_C"/>
</dbReference>
<dbReference type="Pfam" id="PF10138">
    <property type="entry name" value="vWA-TerF-like"/>
    <property type="match status" value="1"/>
</dbReference>
<dbReference type="InterPro" id="IPR036465">
    <property type="entry name" value="vWFA_dom_sf"/>
</dbReference>
<name>A0A1M6R896_PSETH</name>
<keyword evidence="5" id="KW-1185">Reference proteome</keyword>
<dbReference type="EMBL" id="FRAP01000004">
    <property type="protein sequence ID" value="SHK28548.1"/>
    <property type="molecule type" value="Genomic_DNA"/>
</dbReference>
<protein>
    <submittedName>
        <fullName evidence="4">Stress response protein SCP2</fullName>
    </submittedName>
</protein>
<feature type="domain" description="vWA found in TerF C terminus" evidence="3">
    <location>
        <begin position="223"/>
        <end position="425"/>
    </location>
</feature>
<dbReference type="STRING" id="1848.SAMN05443637_104230"/>
<gene>
    <name evidence="4" type="ORF">SAMN05443637_104230</name>
</gene>
<sequence length="428" mass="46258">MVPATGRMRRMPDLQRGANAPLSGGPLDLAVLGARPGAVDLFVFQLGADRRVRSDADLVFFNNPASPEGAVRLAGTDRVQVDPAGVPADVARLAVAVALDAGVPGALADVPGLGVTVTDDGQRIVARAEGLTTERAAVLVEVYRRGGGWKVRSESAGWTEGLAALVREHGVTVDDAPEEPQPAAAVRTVPGEEKLSLVKRQQLDLRKKEVHRVLLTKGAAGERARILLVIDKTGSMHRQYRDGVVHRVVERMVPVAVQLDDDGVLEPYLYARSFARLPDLRVADLEWWPGQFLHLRGVHGGIDYDRIGHANDEIAIMTEVMAGLRGRRTPTLVLFFTDGGFSRKREIAELMTEAAHLPAFWQFVGIGKANYGLLESLDELPGRVVDNAGFFALDDVDSVSDAELYQRLLSEFPDWLRAARAAGIVGAG</sequence>
<feature type="domain" description="TerD" evidence="2">
    <location>
        <begin position="38"/>
        <end position="168"/>
    </location>
</feature>
<evidence type="ECO:0000259" key="2">
    <source>
        <dbReference type="Pfam" id="PF02342"/>
    </source>
</evidence>
<dbReference type="InterPro" id="IPR003325">
    <property type="entry name" value="TerD"/>
</dbReference>
<dbReference type="Proteomes" id="UP000184363">
    <property type="component" value="Unassembled WGS sequence"/>
</dbReference>
<proteinExistence type="inferred from homology"/>